<gene>
    <name evidence="2" type="ORF">GO816_14120</name>
</gene>
<evidence type="ECO:0000256" key="1">
    <source>
        <dbReference type="SAM" id="Phobius"/>
    </source>
</evidence>
<reference evidence="2 3" key="1">
    <citation type="submission" date="2019-12" db="EMBL/GenBank/DDBJ databases">
        <title>Mucilaginibacter sp. HME9299 genome sequencing and assembly.</title>
        <authorList>
            <person name="Kang H."/>
            <person name="Kim H."/>
            <person name="Joh K."/>
        </authorList>
    </citation>
    <scope>NUCLEOTIDE SEQUENCE [LARGE SCALE GENOMIC DNA]</scope>
    <source>
        <strain evidence="2 3">HME9299</strain>
    </source>
</reference>
<keyword evidence="3" id="KW-1185">Reference proteome</keyword>
<dbReference type="AlphaFoldDB" id="A0A6I4IES6"/>
<dbReference type="Proteomes" id="UP000434850">
    <property type="component" value="Unassembled WGS sequence"/>
</dbReference>
<sequence>MTVYDILLDILKLTVAGVGVVWVAFYLIKPYLDKSERLQVLELKKAADNQTLPLRLQAYERIVLLVERINPSSLLVRLNSAGLTAAELHHIAIQEVNNEYQHNITQQVYVSSRAWAVVRRLKDDTAGLLNNTYRSLPQNASGLDFSRVLLTNLSTLENNPYETAAGMIHKDLEELF</sequence>
<accession>A0A6I4IES6</accession>
<feature type="transmembrane region" description="Helical" evidence="1">
    <location>
        <begin position="6"/>
        <end position="28"/>
    </location>
</feature>
<organism evidence="2 3">
    <name type="scientific">Mucilaginibacter aquatilis</name>
    <dbReference type="NCBI Taxonomy" id="1517760"/>
    <lineage>
        <taxon>Bacteria</taxon>
        <taxon>Pseudomonadati</taxon>
        <taxon>Bacteroidota</taxon>
        <taxon>Sphingobacteriia</taxon>
        <taxon>Sphingobacteriales</taxon>
        <taxon>Sphingobacteriaceae</taxon>
        <taxon>Mucilaginibacter</taxon>
    </lineage>
</organism>
<keyword evidence="1" id="KW-0812">Transmembrane</keyword>
<keyword evidence="1" id="KW-0472">Membrane</keyword>
<dbReference type="RefSeq" id="WP_157542579.1">
    <property type="nucleotide sequence ID" value="NZ_WQLA01000005.1"/>
</dbReference>
<evidence type="ECO:0000313" key="2">
    <source>
        <dbReference type="EMBL" id="MVN92268.1"/>
    </source>
</evidence>
<dbReference type="EMBL" id="WQLA01000005">
    <property type="protein sequence ID" value="MVN92268.1"/>
    <property type="molecule type" value="Genomic_DNA"/>
</dbReference>
<dbReference type="InterPro" id="IPR057695">
    <property type="entry name" value="DUF7935"/>
</dbReference>
<dbReference type="OrthoDB" id="1493032at2"/>
<dbReference type="Pfam" id="PF25589">
    <property type="entry name" value="DUF7935"/>
    <property type="match status" value="1"/>
</dbReference>
<proteinExistence type="predicted"/>
<protein>
    <submittedName>
        <fullName evidence="2">Uncharacterized protein</fullName>
    </submittedName>
</protein>
<comment type="caution">
    <text evidence="2">The sequence shown here is derived from an EMBL/GenBank/DDBJ whole genome shotgun (WGS) entry which is preliminary data.</text>
</comment>
<name>A0A6I4IES6_9SPHI</name>
<keyword evidence="1" id="KW-1133">Transmembrane helix</keyword>
<evidence type="ECO:0000313" key="3">
    <source>
        <dbReference type="Proteomes" id="UP000434850"/>
    </source>
</evidence>